<organism evidence="1 2">
    <name type="scientific">Araneus ventricosus</name>
    <name type="common">Orbweaver spider</name>
    <name type="synonym">Epeira ventricosa</name>
    <dbReference type="NCBI Taxonomy" id="182803"/>
    <lineage>
        <taxon>Eukaryota</taxon>
        <taxon>Metazoa</taxon>
        <taxon>Ecdysozoa</taxon>
        <taxon>Arthropoda</taxon>
        <taxon>Chelicerata</taxon>
        <taxon>Arachnida</taxon>
        <taxon>Araneae</taxon>
        <taxon>Araneomorphae</taxon>
        <taxon>Entelegynae</taxon>
        <taxon>Araneoidea</taxon>
        <taxon>Araneidae</taxon>
        <taxon>Araneus</taxon>
    </lineage>
</organism>
<dbReference type="AlphaFoldDB" id="A0A4Y2IKJ0"/>
<protein>
    <submittedName>
        <fullName evidence="1">Uncharacterized protein</fullName>
    </submittedName>
</protein>
<evidence type="ECO:0000313" key="2">
    <source>
        <dbReference type="Proteomes" id="UP000499080"/>
    </source>
</evidence>
<dbReference type="EMBL" id="BGPR01002734">
    <property type="protein sequence ID" value="GBM78145.1"/>
    <property type="molecule type" value="Genomic_DNA"/>
</dbReference>
<name>A0A4Y2IKJ0_ARAVE</name>
<comment type="caution">
    <text evidence="1">The sequence shown here is derived from an EMBL/GenBank/DDBJ whole genome shotgun (WGS) entry which is preliminary data.</text>
</comment>
<dbReference type="Proteomes" id="UP000499080">
    <property type="component" value="Unassembled WGS sequence"/>
</dbReference>
<accession>A0A4Y2IKJ0</accession>
<reference evidence="1 2" key="1">
    <citation type="journal article" date="2019" name="Sci. Rep.">
        <title>Orb-weaving spider Araneus ventricosus genome elucidates the spidroin gene catalogue.</title>
        <authorList>
            <person name="Kono N."/>
            <person name="Nakamura H."/>
            <person name="Ohtoshi R."/>
            <person name="Moran D.A.P."/>
            <person name="Shinohara A."/>
            <person name="Yoshida Y."/>
            <person name="Fujiwara M."/>
            <person name="Mori M."/>
            <person name="Tomita M."/>
            <person name="Arakawa K."/>
        </authorList>
    </citation>
    <scope>NUCLEOTIDE SEQUENCE [LARGE SCALE GENOMIC DNA]</scope>
</reference>
<sequence>MISKSVLKVYRVKWFENAEGCSDLTVDFRAICEDGKVDVWTILIPLHYGYGAWMNPSGLVPFCQVALEIVPLEAEVKKLVLYSV</sequence>
<evidence type="ECO:0000313" key="1">
    <source>
        <dbReference type="EMBL" id="GBM78145.1"/>
    </source>
</evidence>
<gene>
    <name evidence="1" type="ORF">AVEN_149207_1</name>
</gene>
<proteinExistence type="predicted"/>
<keyword evidence="2" id="KW-1185">Reference proteome</keyword>